<dbReference type="PANTHER" id="PTHR30161:SF2">
    <property type="entry name" value="INVASION PROTEIN INVA"/>
    <property type="match status" value="1"/>
</dbReference>
<dbReference type="Gene3D" id="3.40.30.60">
    <property type="entry name" value="FHIPEP family, domain 1"/>
    <property type="match status" value="1"/>
</dbReference>
<dbReference type="EMBL" id="BMJV01000009">
    <property type="protein sequence ID" value="GGG84000.1"/>
    <property type="molecule type" value="Genomic_DNA"/>
</dbReference>
<dbReference type="InterPro" id="IPR042196">
    <property type="entry name" value="FHIPEP_4"/>
</dbReference>
<dbReference type="RefSeq" id="WP_188791823.1">
    <property type="nucleotide sequence ID" value="NZ_BMJV01000009.1"/>
</dbReference>
<feature type="transmembrane region" description="Helical" evidence="10">
    <location>
        <begin position="102"/>
        <end position="121"/>
    </location>
</feature>
<protein>
    <submittedName>
        <fullName evidence="11">EscV/YscV/HrcV family type III secretion system export apparatus protein</fullName>
    </submittedName>
</protein>
<dbReference type="Gene3D" id="1.10.8.540">
    <property type="entry name" value="FHIPEP family, domain 3"/>
    <property type="match status" value="1"/>
</dbReference>
<evidence type="ECO:0000256" key="3">
    <source>
        <dbReference type="ARBA" id="ARBA00022448"/>
    </source>
</evidence>
<dbReference type="PIRSF" id="PIRSF005419">
    <property type="entry name" value="FlhA"/>
    <property type="match status" value="1"/>
</dbReference>
<gene>
    <name evidence="11" type="primary">bcrD</name>
    <name evidence="11" type="ORF">GCM10011415_37550</name>
</gene>
<reference evidence="11" key="1">
    <citation type="journal article" date="2014" name="Int. J. Syst. Evol. Microbiol.">
        <title>Complete genome sequence of Corynebacterium casei LMG S-19264T (=DSM 44701T), isolated from a smear-ripened cheese.</title>
        <authorList>
            <consortium name="US DOE Joint Genome Institute (JGI-PGF)"/>
            <person name="Walter F."/>
            <person name="Albersmeier A."/>
            <person name="Kalinowski J."/>
            <person name="Ruckert C."/>
        </authorList>
    </citation>
    <scope>NUCLEOTIDE SEQUENCE</scope>
    <source>
        <strain evidence="11">CGMCC 1.15762</strain>
    </source>
</reference>
<evidence type="ECO:0000256" key="6">
    <source>
        <dbReference type="ARBA" id="ARBA00022692"/>
    </source>
</evidence>
<reference evidence="11" key="2">
    <citation type="submission" date="2020-09" db="EMBL/GenBank/DDBJ databases">
        <authorList>
            <person name="Sun Q."/>
            <person name="Zhou Y."/>
        </authorList>
    </citation>
    <scope>NUCLEOTIDE SEQUENCE</scope>
    <source>
        <strain evidence="11">CGMCC 1.15762</strain>
    </source>
</reference>
<feature type="transmembrane region" description="Helical" evidence="10">
    <location>
        <begin position="231"/>
        <end position="251"/>
    </location>
</feature>
<keyword evidence="5" id="KW-0997">Cell inner membrane</keyword>
<feature type="transmembrane region" description="Helical" evidence="10">
    <location>
        <begin position="7"/>
        <end position="25"/>
    </location>
</feature>
<evidence type="ECO:0000313" key="11">
    <source>
        <dbReference type="EMBL" id="GGG84000.1"/>
    </source>
</evidence>
<keyword evidence="7 10" id="KW-1133">Transmembrane helix</keyword>
<evidence type="ECO:0000256" key="1">
    <source>
        <dbReference type="ARBA" id="ARBA00004429"/>
    </source>
</evidence>
<dbReference type="AlphaFoldDB" id="A0A8J2ZN99"/>
<evidence type="ECO:0000256" key="2">
    <source>
        <dbReference type="ARBA" id="ARBA00008835"/>
    </source>
</evidence>
<dbReference type="Proteomes" id="UP000617145">
    <property type="component" value="Unassembled WGS sequence"/>
</dbReference>
<proteinExistence type="inferred from homology"/>
<dbReference type="GO" id="GO:0009306">
    <property type="term" value="P:protein secretion"/>
    <property type="evidence" value="ECO:0007669"/>
    <property type="project" value="InterPro"/>
</dbReference>
<dbReference type="InterPro" id="IPR025505">
    <property type="entry name" value="FHIPEP_CS"/>
</dbReference>
<accession>A0A8J2ZN99</accession>
<dbReference type="GO" id="GO:0005886">
    <property type="term" value="C:plasma membrane"/>
    <property type="evidence" value="ECO:0007669"/>
    <property type="project" value="UniProtKB-SubCell"/>
</dbReference>
<dbReference type="InterPro" id="IPR042193">
    <property type="entry name" value="FHIPEP_3"/>
</dbReference>
<keyword evidence="8 10" id="KW-0472">Membrane</keyword>
<organism evidence="11 12">
    <name type="scientific">Salipiger pallidus</name>
    <dbReference type="NCBI Taxonomy" id="1775170"/>
    <lineage>
        <taxon>Bacteria</taxon>
        <taxon>Pseudomonadati</taxon>
        <taxon>Pseudomonadota</taxon>
        <taxon>Alphaproteobacteria</taxon>
        <taxon>Rhodobacterales</taxon>
        <taxon>Roseobacteraceae</taxon>
        <taxon>Salipiger</taxon>
    </lineage>
</organism>
<feature type="region of interest" description="Disordered" evidence="9">
    <location>
        <begin position="319"/>
        <end position="346"/>
    </location>
</feature>
<feature type="transmembrane region" description="Helical" evidence="10">
    <location>
        <begin position="31"/>
        <end position="50"/>
    </location>
</feature>
<evidence type="ECO:0000256" key="8">
    <source>
        <dbReference type="ARBA" id="ARBA00023136"/>
    </source>
</evidence>
<dbReference type="PROSITE" id="PS00994">
    <property type="entry name" value="FHIPEP"/>
    <property type="match status" value="1"/>
</dbReference>
<comment type="subcellular location">
    <subcellularLocation>
        <location evidence="1">Cell inner membrane</location>
        <topology evidence="1">Multi-pass membrane protein</topology>
    </subcellularLocation>
</comment>
<evidence type="ECO:0000313" key="12">
    <source>
        <dbReference type="Proteomes" id="UP000617145"/>
    </source>
</evidence>
<dbReference type="Pfam" id="PF00771">
    <property type="entry name" value="FHIPEP"/>
    <property type="match status" value="1"/>
</dbReference>
<dbReference type="InterPro" id="IPR001712">
    <property type="entry name" value="T3SS_FHIPEP"/>
</dbReference>
<name>A0A8J2ZN99_9RHOB</name>
<feature type="transmembrane region" description="Helical" evidence="10">
    <location>
        <begin position="190"/>
        <end position="211"/>
    </location>
</feature>
<dbReference type="InterPro" id="IPR042194">
    <property type="entry name" value="FHIPEP_1"/>
</dbReference>
<comment type="caution">
    <text evidence="11">The sequence shown here is derived from an EMBL/GenBank/DDBJ whole genome shotgun (WGS) entry which is preliminary data.</text>
</comment>
<feature type="transmembrane region" description="Helical" evidence="10">
    <location>
        <begin position="293"/>
        <end position="311"/>
    </location>
</feature>
<sequence>MTLRKDLVLVGLLVAILMLMVVPLQQAVIDVLLAVNITLSVMLLMVAIYLRQPSDFSTFPTVILIGTAFRLALSIATTRLILSEADGGRIIETFGEFVVRGSVAIGLVIFLIITVIQFLVVTKGAERVAEVGARFALDALPGKQMSIDADIRAGTLDAATGEAMRRQLDRNSQFFGSMDGAMKFVKGDAIAGLIIIAINLVGGIAVGVTTHGLGFAEAGSVFSLLTIGDGLVAQIPALLMSLCAGIIVTRATNGDNVDLGTDIGRELLSEPRVPAVAAGIVLGIGLIPGFPFFVFAGAAGVLALAATLIVARIRRQTQADDEAQSAPPDEAPAEVGEGVPAPSQPAGLPVGTRFVLRLGAALAGAADMAALTDRLERRVAAFNDHLGLTFPRPGVEVSPLLGPWDLRIEIDGVPILRRTLGPETRLFAADPEAAREAGVPADQIRDLDWPGMVLVAIETPGGEAAARLAGSGGENEVPLALALCDAAIEMFEARTGQLLTRAELDAFLSRCSETDPEATQRLLGQVGRPAMMALLRHLVEDRVPVQPLPLVLEALQHWIEERGITDPTELADGLRLSLRRQICHAALGDDGLLALIMLDPDVETRLRRRLVGRGSGSAVEQEAAGLGASEAFETFLAEVRRITRDSGARSRHLALVVSADLRRRLRQVLATNDIHLTVLAPHEIAPDIASVPLTVLRS</sequence>
<keyword evidence="6 10" id="KW-0812">Transmembrane</keyword>
<evidence type="ECO:0000256" key="4">
    <source>
        <dbReference type="ARBA" id="ARBA00022475"/>
    </source>
</evidence>
<dbReference type="PRINTS" id="PR00949">
    <property type="entry name" value="TYPE3IMAPROT"/>
</dbReference>
<evidence type="ECO:0000256" key="10">
    <source>
        <dbReference type="SAM" id="Phobius"/>
    </source>
</evidence>
<evidence type="ECO:0000256" key="5">
    <source>
        <dbReference type="ARBA" id="ARBA00022519"/>
    </source>
</evidence>
<keyword evidence="4" id="KW-1003">Cell membrane</keyword>
<comment type="similarity">
    <text evidence="2">Belongs to the FHIPEP (flagella/HR/invasion proteins export pore) family.</text>
</comment>
<keyword evidence="3" id="KW-0813">Transport</keyword>
<keyword evidence="12" id="KW-1185">Reference proteome</keyword>
<dbReference type="PANTHER" id="PTHR30161">
    <property type="entry name" value="FLAGELLAR EXPORT PROTEIN, MEMBRANE FLHA SUBUNIT-RELATED"/>
    <property type="match status" value="1"/>
</dbReference>
<dbReference type="Gene3D" id="3.40.50.12790">
    <property type="entry name" value="FHIPEP family, domain 4"/>
    <property type="match status" value="1"/>
</dbReference>
<evidence type="ECO:0000256" key="7">
    <source>
        <dbReference type="ARBA" id="ARBA00022989"/>
    </source>
</evidence>
<feature type="transmembrane region" description="Helical" evidence="10">
    <location>
        <begin position="62"/>
        <end position="82"/>
    </location>
</feature>
<evidence type="ECO:0000256" key="9">
    <source>
        <dbReference type="SAM" id="MobiDB-lite"/>
    </source>
</evidence>